<dbReference type="InterPro" id="IPR051260">
    <property type="entry name" value="Diverse_substr_monoxygenases"/>
</dbReference>
<keyword evidence="8" id="KW-1185">Reference proteome</keyword>
<protein>
    <recommendedName>
        <fullName evidence="6">Luciferase-like domain-containing protein</fullName>
    </recommendedName>
</protein>
<organism evidence="7 8">
    <name type="scientific">Amorphotheca resinae ATCC 22711</name>
    <dbReference type="NCBI Taxonomy" id="857342"/>
    <lineage>
        <taxon>Eukaryota</taxon>
        <taxon>Fungi</taxon>
        <taxon>Dikarya</taxon>
        <taxon>Ascomycota</taxon>
        <taxon>Pezizomycotina</taxon>
        <taxon>Leotiomycetes</taxon>
        <taxon>Helotiales</taxon>
        <taxon>Amorphothecaceae</taxon>
        <taxon>Amorphotheca</taxon>
    </lineage>
</organism>
<dbReference type="SUPFAM" id="SSF51679">
    <property type="entry name" value="Bacterial luciferase-like"/>
    <property type="match status" value="1"/>
</dbReference>
<evidence type="ECO:0000313" key="8">
    <source>
        <dbReference type="Proteomes" id="UP000241818"/>
    </source>
</evidence>
<dbReference type="InterPro" id="IPR036661">
    <property type="entry name" value="Luciferase-like_sf"/>
</dbReference>
<name>A0A2T3B9E8_AMORE</name>
<evidence type="ECO:0000256" key="3">
    <source>
        <dbReference type="ARBA" id="ARBA00023002"/>
    </source>
</evidence>
<proteinExistence type="inferred from homology"/>
<dbReference type="AlphaFoldDB" id="A0A2T3B9E8"/>
<feature type="domain" description="Luciferase-like" evidence="6">
    <location>
        <begin position="39"/>
        <end position="401"/>
    </location>
</feature>
<dbReference type="NCBIfam" id="TIGR03860">
    <property type="entry name" value="FMN_nitrolo"/>
    <property type="match status" value="1"/>
</dbReference>
<evidence type="ECO:0000256" key="5">
    <source>
        <dbReference type="ARBA" id="ARBA00033748"/>
    </source>
</evidence>
<dbReference type="PANTHER" id="PTHR30011">
    <property type="entry name" value="ALKANESULFONATE MONOOXYGENASE-RELATED"/>
    <property type="match status" value="1"/>
</dbReference>
<dbReference type="PANTHER" id="PTHR30011:SF16">
    <property type="entry name" value="C2H2 FINGER DOMAIN TRANSCRIPTION FACTOR (EUROFUNG)-RELATED"/>
    <property type="match status" value="1"/>
</dbReference>
<dbReference type="EMBL" id="KZ679007">
    <property type="protein sequence ID" value="PSS24955.1"/>
    <property type="molecule type" value="Genomic_DNA"/>
</dbReference>
<evidence type="ECO:0000256" key="1">
    <source>
        <dbReference type="ARBA" id="ARBA00022630"/>
    </source>
</evidence>
<dbReference type="InterPro" id="IPR011251">
    <property type="entry name" value="Luciferase-like_dom"/>
</dbReference>
<dbReference type="GO" id="GO:0004497">
    <property type="term" value="F:monooxygenase activity"/>
    <property type="evidence" value="ECO:0007669"/>
    <property type="project" value="UniProtKB-KW"/>
</dbReference>
<dbReference type="STRING" id="857342.A0A2T3B9E8"/>
<dbReference type="Proteomes" id="UP000241818">
    <property type="component" value="Unassembled WGS sequence"/>
</dbReference>
<keyword evidence="4" id="KW-0503">Monooxygenase</keyword>
<dbReference type="OrthoDB" id="5561043at2759"/>
<evidence type="ECO:0000259" key="6">
    <source>
        <dbReference type="Pfam" id="PF00296"/>
    </source>
</evidence>
<dbReference type="GeneID" id="36572205"/>
<keyword evidence="1" id="KW-0285">Flavoprotein</keyword>
<dbReference type="Pfam" id="PF00296">
    <property type="entry name" value="Bac_luciferase"/>
    <property type="match status" value="1"/>
</dbReference>
<dbReference type="RefSeq" id="XP_024723554.1">
    <property type="nucleotide sequence ID" value="XM_024864124.1"/>
</dbReference>
<evidence type="ECO:0000313" key="7">
    <source>
        <dbReference type="EMBL" id="PSS24955.1"/>
    </source>
</evidence>
<evidence type="ECO:0000256" key="4">
    <source>
        <dbReference type="ARBA" id="ARBA00023033"/>
    </source>
</evidence>
<gene>
    <name evidence="7" type="ORF">M430DRAFT_196759</name>
</gene>
<keyword evidence="2" id="KW-0288">FMN</keyword>
<comment type="similarity">
    <text evidence="5">Belongs to the NtaA/SnaA/DszA monooxygenase family.</text>
</comment>
<dbReference type="InParanoid" id="A0A2T3B9E8"/>
<reference evidence="7 8" key="1">
    <citation type="journal article" date="2018" name="New Phytol.">
        <title>Comparative genomics and transcriptomics depict ericoid mycorrhizal fungi as versatile saprotrophs and plant mutualists.</title>
        <authorList>
            <person name="Martino E."/>
            <person name="Morin E."/>
            <person name="Grelet G.A."/>
            <person name="Kuo A."/>
            <person name="Kohler A."/>
            <person name="Daghino S."/>
            <person name="Barry K.W."/>
            <person name="Cichocki N."/>
            <person name="Clum A."/>
            <person name="Dockter R.B."/>
            <person name="Hainaut M."/>
            <person name="Kuo R.C."/>
            <person name="LaButti K."/>
            <person name="Lindahl B.D."/>
            <person name="Lindquist E.A."/>
            <person name="Lipzen A."/>
            <person name="Khouja H.R."/>
            <person name="Magnuson J."/>
            <person name="Murat C."/>
            <person name="Ohm R.A."/>
            <person name="Singer S.W."/>
            <person name="Spatafora J.W."/>
            <person name="Wang M."/>
            <person name="Veneault-Fourrey C."/>
            <person name="Henrissat B."/>
            <person name="Grigoriev I.V."/>
            <person name="Martin F.M."/>
            <person name="Perotto S."/>
        </authorList>
    </citation>
    <scope>NUCLEOTIDE SEQUENCE [LARGE SCALE GENOMIC DNA]</scope>
    <source>
        <strain evidence="7 8">ATCC 22711</strain>
    </source>
</reference>
<dbReference type="PIRSF" id="PIRSF000337">
    <property type="entry name" value="NTA_MOA"/>
    <property type="match status" value="1"/>
</dbReference>
<sequence>MASPTHSEGIPAAISPAKKRIIMQAFVMGCGGHMSIGQWRHPEDHSSEVTDLEHWTDIAKLLERGKFDALFLADVLGGYDAYGGNMDSAVKTGTQFPVVEPTLIVPAMAAVTKNLCFGVTVSTTYEHPFQLARRFSTLDHLTKGRVAWNVVTSYLESAAKNMGLDTQVPHDTRYEIAHEYMDVVYALWESSWAPDALVYDKATSTVARPEGVRPINHKGKHFSVAGPHLVAPSPQRTPFIFQAGSSGVGLDFAAKHGEAVFVSGHAPHIIRPRVDVIRKTAREKFGRDPAEIKVIVKVTTIIDKTDELAQAKYLENKRYADHDGALTLMGGSGLDLSPYPRDQDLSNTPLAQKLVDSYRWKHLESEKWTTGMLAEFGSIGGNGPLLIGSPATVADQLEVWLDEADVDGFNFAYVTWPGTYEDIVNLLVPELERRGRLPVGEEEPRTMRERFVGRKHVGNNHAAEKYKWAALYRSE</sequence>
<dbReference type="InterPro" id="IPR016215">
    <property type="entry name" value="NTA_MOA"/>
</dbReference>
<keyword evidence="3" id="KW-0560">Oxidoreductase</keyword>
<dbReference type="GO" id="GO:0016705">
    <property type="term" value="F:oxidoreductase activity, acting on paired donors, with incorporation or reduction of molecular oxygen"/>
    <property type="evidence" value="ECO:0007669"/>
    <property type="project" value="InterPro"/>
</dbReference>
<accession>A0A2T3B9E8</accession>
<dbReference type="Gene3D" id="3.20.20.30">
    <property type="entry name" value="Luciferase-like domain"/>
    <property type="match status" value="1"/>
</dbReference>
<evidence type="ECO:0000256" key="2">
    <source>
        <dbReference type="ARBA" id="ARBA00022643"/>
    </source>
</evidence>